<evidence type="ECO:0000259" key="8">
    <source>
        <dbReference type="PROSITE" id="PS50142"/>
    </source>
</evidence>
<dbReference type="CDD" id="cd00593">
    <property type="entry name" value="RIBOc"/>
    <property type="match status" value="1"/>
</dbReference>
<dbReference type="GO" id="GO:0006396">
    <property type="term" value="P:RNA processing"/>
    <property type="evidence" value="ECO:0007669"/>
    <property type="project" value="InterPro"/>
</dbReference>
<dbReference type="OMA" id="DWISHLI"/>
<gene>
    <name evidence="9" type="ORF">ARMGADRAFT_1006762</name>
</gene>
<dbReference type="SUPFAM" id="SSF69065">
    <property type="entry name" value="RNase III domain-like"/>
    <property type="match status" value="1"/>
</dbReference>
<dbReference type="InterPro" id="IPR036389">
    <property type="entry name" value="RNase_III_sf"/>
</dbReference>
<dbReference type="GO" id="GO:0004525">
    <property type="term" value="F:ribonuclease III activity"/>
    <property type="evidence" value="ECO:0007669"/>
    <property type="project" value="InterPro"/>
</dbReference>
<dbReference type="Gene3D" id="3.30.160.20">
    <property type="match status" value="1"/>
</dbReference>
<evidence type="ECO:0000256" key="1">
    <source>
        <dbReference type="ARBA" id="ARBA00022722"/>
    </source>
</evidence>
<dbReference type="PROSITE" id="PS50137">
    <property type="entry name" value="DS_RBD"/>
    <property type="match status" value="1"/>
</dbReference>
<dbReference type="STRING" id="47427.A0A2H3EA67"/>
<keyword evidence="4 5" id="KW-0694">RNA-binding</keyword>
<dbReference type="PROSITE" id="PS50142">
    <property type="entry name" value="RNASE_3_2"/>
    <property type="match status" value="1"/>
</dbReference>
<sequence length="269" mass="29694">MDPSLPPLPTISGDPNIMLDVYTHSSVRHAGGPSDPEYGNPERLAELGKRMLDLAVTYHFFHLKPHLTAGEIAVRKDDTLSDDAIVRWIEGYGLKNKIRAFPHTILDDPNELRIFFYTFIGALYIRNGIHEVQDWISHLIDPDHEPDPMPSPPQQQQQQQTQGMPTQPSQPPPPLPQFNPSVPPPMAQTAAPGSNPFITLQLIHQTAAQKGYAVTYGAQSEGPPHAPTWTVQCLFNGQLAGTGQGRSQKLAREEAARQAWNNSGWGPQA</sequence>
<dbReference type="InterPro" id="IPR014720">
    <property type="entry name" value="dsRBD_dom"/>
</dbReference>
<name>A0A2H3EA67_ARMGA</name>
<reference evidence="10" key="1">
    <citation type="journal article" date="2017" name="Nat. Ecol. Evol.">
        <title>Genome expansion and lineage-specific genetic innovations in the forest pathogenic fungi Armillaria.</title>
        <authorList>
            <person name="Sipos G."/>
            <person name="Prasanna A.N."/>
            <person name="Walter M.C."/>
            <person name="O'Connor E."/>
            <person name="Balint B."/>
            <person name="Krizsan K."/>
            <person name="Kiss B."/>
            <person name="Hess J."/>
            <person name="Varga T."/>
            <person name="Slot J."/>
            <person name="Riley R."/>
            <person name="Boka B."/>
            <person name="Rigling D."/>
            <person name="Barry K."/>
            <person name="Lee J."/>
            <person name="Mihaltcheva S."/>
            <person name="LaButti K."/>
            <person name="Lipzen A."/>
            <person name="Waldron R."/>
            <person name="Moloney N.M."/>
            <person name="Sperisen C."/>
            <person name="Kredics L."/>
            <person name="Vagvoelgyi C."/>
            <person name="Patrignani A."/>
            <person name="Fitzpatrick D."/>
            <person name="Nagy I."/>
            <person name="Doyle S."/>
            <person name="Anderson J.B."/>
            <person name="Grigoriev I.V."/>
            <person name="Gueldener U."/>
            <person name="Muensterkoetter M."/>
            <person name="Nagy L.G."/>
        </authorList>
    </citation>
    <scope>NUCLEOTIDE SEQUENCE [LARGE SCALE GENOMIC DNA]</scope>
    <source>
        <strain evidence="10">Ar21-2</strain>
    </source>
</reference>
<keyword evidence="3" id="KW-0378">Hydrolase</keyword>
<evidence type="ECO:0000256" key="4">
    <source>
        <dbReference type="ARBA" id="ARBA00022884"/>
    </source>
</evidence>
<dbReference type="GO" id="GO:0005634">
    <property type="term" value="C:nucleus"/>
    <property type="evidence" value="ECO:0007669"/>
    <property type="project" value="TreeGrafter"/>
</dbReference>
<dbReference type="EMBL" id="KZ293646">
    <property type="protein sequence ID" value="PBL00603.1"/>
    <property type="molecule type" value="Genomic_DNA"/>
</dbReference>
<keyword evidence="10" id="KW-1185">Reference proteome</keyword>
<proteinExistence type="predicted"/>
<dbReference type="PANTHER" id="PTHR11207">
    <property type="entry name" value="RIBONUCLEASE III"/>
    <property type="match status" value="1"/>
</dbReference>
<evidence type="ECO:0000313" key="10">
    <source>
        <dbReference type="Proteomes" id="UP000217790"/>
    </source>
</evidence>
<dbReference type="InterPro" id="IPR000999">
    <property type="entry name" value="RNase_III_dom"/>
</dbReference>
<evidence type="ECO:0000313" key="9">
    <source>
        <dbReference type="EMBL" id="PBL00603.1"/>
    </source>
</evidence>
<organism evidence="9 10">
    <name type="scientific">Armillaria gallica</name>
    <name type="common">Bulbous honey fungus</name>
    <name type="synonym">Armillaria bulbosa</name>
    <dbReference type="NCBI Taxonomy" id="47427"/>
    <lineage>
        <taxon>Eukaryota</taxon>
        <taxon>Fungi</taxon>
        <taxon>Dikarya</taxon>
        <taxon>Basidiomycota</taxon>
        <taxon>Agaricomycotina</taxon>
        <taxon>Agaricomycetes</taxon>
        <taxon>Agaricomycetidae</taxon>
        <taxon>Agaricales</taxon>
        <taxon>Marasmiineae</taxon>
        <taxon>Physalacriaceae</taxon>
        <taxon>Armillaria</taxon>
    </lineage>
</organism>
<evidence type="ECO:0000256" key="3">
    <source>
        <dbReference type="ARBA" id="ARBA00022801"/>
    </source>
</evidence>
<feature type="compositionally biased region" description="Pro residues" evidence="6">
    <location>
        <begin position="168"/>
        <end position="186"/>
    </location>
</feature>
<dbReference type="CDD" id="cd10845">
    <property type="entry name" value="DSRM_RNAse_III_family"/>
    <property type="match status" value="1"/>
</dbReference>
<dbReference type="Gene3D" id="1.10.1520.10">
    <property type="entry name" value="Ribonuclease III domain"/>
    <property type="match status" value="1"/>
</dbReference>
<keyword evidence="2" id="KW-0255">Endonuclease</keyword>
<dbReference type="GO" id="GO:0010468">
    <property type="term" value="P:regulation of gene expression"/>
    <property type="evidence" value="ECO:0007669"/>
    <property type="project" value="TreeGrafter"/>
</dbReference>
<keyword evidence="1" id="KW-0540">Nuclease</keyword>
<evidence type="ECO:0000259" key="7">
    <source>
        <dbReference type="PROSITE" id="PS50137"/>
    </source>
</evidence>
<dbReference type="AlphaFoldDB" id="A0A2H3EA67"/>
<feature type="region of interest" description="Disordered" evidence="6">
    <location>
        <begin position="140"/>
        <end position="193"/>
    </location>
</feature>
<feature type="domain" description="DRBM" evidence="7">
    <location>
        <begin position="195"/>
        <end position="259"/>
    </location>
</feature>
<dbReference type="InParanoid" id="A0A2H3EA67"/>
<evidence type="ECO:0000256" key="2">
    <source>
        <dbReference type="ARBA" id="ARBA00022759"/>
    </source>
</evidence>
<evidence type="ECO:0000256" key="6">
    <source>
        <dbReference type="SAM" id="MobiDB-lite"/>
    </source>
</evidence>
<protein>
    <submittedName>
        <fullName evidence="9">Uncharacterized protein</fullName>
    </submittedName>
</protein>
<dbReference type="Proteomes" id="UP000217790">
    <property type="component" value="Unassembled WGS sequence"/>
</dbReference>
<dbReference type="SUPFAM" id="SSF54768">
    <property type="entry name" value="dsRNA-binding domain-like"/>
    <property type="match status" value="1"/>
</dbReference>
<feature type="domain" description="RNase III" evidence="8">
    <location>
        <begin position="11"/>
        <end position="128"/>
    </location>
</feature>
<accession>A0A2H3EA67</accession>
<dbReference type="Pfam" id="PF00035">
    <property type="entry name" value="dsrm"/>
    <property type="match status" value="1"/>
</dbReference>
<dbReference type="OrthoDB" id="3353871at2759"/>
<dbReference type="SMART" id="SM00535">
    <property type="entry name" value="RIBOc"/>
    <property type="match status" value="1"/>
</dbReference>
<evidence type="ECO:0000256" key="5">
    <source>
        <dbReference type="PROSITE-ProRule" id="PRU00266"/>
    </source>
</evidence>
<dbReference type="SMART" id="SM00358">
    <property type="entry name" value="DSRM"/>
    <property type="match status" value="1"/>
</dbReference>
<dbReference type="GO" id="GO:0003725">
    <property type="term" value="F:double-stranded RNA binding"/>
    <property type="evidence" value="ECO:0007669"/>
    <property type="project" value="TreeGrafter"/>
</dbReference>
<dbReference type="PANTHER" id="PTHR11207:SF0">
    <property type="entry name" value="RIBONUCLEASE 3"/>
    <property type="match status" value="1"/>
</dbReference>
<feature type="compositionally biased region" description="Low complexity" evidence="6">
    <location>
        <begin position="154"/>
        <end position="167"/>
    </location>
</feature>